<keyword evidence="1" id="KW-0732">Signal</keyword>
<comment type="caution">
    <text evidence="2">The sequence shown here is derived from an EMBL/GenBank/DDBJ whole genome shotgun (WGS) entry which is preliminary data.</text>
</comment>
<organism evidence="2 3">
    <name type="scientific">Rhizoctonia solani</name>
    <dbReference type="NCBI Taxonomy" id="456999"/>
    <lineage>
        <taxon>Eukaryota</taxon>
        <taxon>Fungi</taxon>
        <taxon>Dikarya</taxon>
        <taxon>Basidiomycota</taxon>
        <taxon>Agaricomycotina</taxon>
        <taxon>Agaricomycetes</taxon>
        <taxon>Cantharellales</taxon>
        <taxon>Ceratobasidiaceae</taxon>
        <taxon>Rhizoctonia</taxon>
    </lineage>
</organism>
<dbReference type="Proteomes" id="UP000663841">
    <property type="component" value="Unassembled WGS sequence"/>
</dbReference>
<protein>
    <submittedName>
        <fullName evidence="2">Uncharacterized protein</fullName>
    </submittedName>
</protein>
<accession>A0A8H3A9P6</accession>
<evidence type="ECO:0000313" key="3">
    <source>
        <dbReference type="Proteomes" id="UP000663841"/>
    </source>
</evidence>
<gene>
    <name evidence="2" type="ORF">RDB_LOCUS20934</name>
</gene>
<feature type="chain" id="PRO_5034126854" evidence="1">
    <location>
        <begin position="19"/>
        <end position="206"/>
    </location>
</feature>
<evidence type="ECO:0000256" key="1">
    <source>
        <dbReference type="SAM" id="SignalP"/>
    </source>
</evidence>
<name>A0A8H3A9P6_9AGAM</name>
<proteinExistence type="predicted"/>
<reference evidence="2" key="1">
    <citation type="submission" date="2021-01" db="EMBL/GenBank/DDBJ databases">
        <authorList>
            <person name="Kaushik A."/>
        </authorList>
    </citation>
    <scope>NUCLEOTIDE SEQUENCE</scope>
    <source>
        <strain evidence="2">AG3-T5</strain>
    </source>
</reference>
<sequence>MKFCTFSLLASFVSLVAALPRYPPRLGSTSAVRIATTTSENQVAPPSLVELVTIASTAFSGVLLAYGSVRLPISVLWNTVRSDASSESHRLNVDALSMVLLPDASHPSGHGNCAGDLFWFGPKQTCVGGTGTEDFIRPPPGYYCPVNWSFSNSLGCCMPHTPRAISKNDCRNGNGTWDLIRIVCVERGSNHMSRPSSIINQSGVGR</sequence>
<feature type="signal peptide" evidence="1">
    <location>
        <begin position="1"/>
        <end position="18"/>
    </location>
</feature>
<evidence type="ECO:0000313" key="2">
    <source>
        <dbReference type="EMBL" id="CAE6409987.1"/>
    </source>
</evidence>
<dbReference type="EMBL" id="CAJMWW010000062">
    <property type="protein sequence ID" value="CAE6409987.1"/>
    <property type="molecule type" value="Genomic_DNA"/>
</dbReference>
<dbReference type="AlphaFoldDB" id="A0A8H3A9P6"/>